<reference evidence="2 3" key="1">
    <citation type="journal article" date="2008" name="Nature">
        <title>The genome of Laccaria bicolor provides insights into mycorrhizal symbiosis.</title>
        <authorList>
            <person name="Martin F."/>
            <person name="Aerts A."/>
            <person name="Ahren D."/>
            <person name="Brun A."/>
            <person name="Danchin E.G.J."/>
            <person name="Duchaussoy F."/>
            <person name="Gibon J."/>
            <person name="Kohler A."/>
            <person name="Lindquist E."/>
            <person name="Pereda V."/>
            <person name="Salamov A."/>
            <person name="Shapiro H.J."/>
            <person name="Wuyts J."/>
            <person name="Blaudez D."/>
            <person name="Buee M."/>
            <person name="Brokstein P."/>
            <person name="Canbaeck B."/>
            <person name="Cohen D."/>
            <person name="Courty P.E."/>
            <person name="Coutinho P.M."/>
            <person name="Delaruelle C."/>
            <person name="Detter J.C."/>
            <person name="Deveau A."/>
            <person name="DiFazio S."/>
            <person name="Duplessis S."/>
            <person name="Fraissinet-Tachet L."/>
            <person name="Lucic E."/>
            <person name="Frey-Klett P."/>
            <person name="Fourrey C."/>
            <person name="Feussner I."/>
            <person name="Gay G."/>
            <person name="Grimwood J."/>
            <person name="Hoegger P.J."/>
            <person name="Jain P."/>
            <person name="Kilaru S."/>
            <person name="Labbe J."/>
            <person name="Lin Y.C."/>
            <person name="Legue V."/>
            <person name="Le Tacon F."/>
            <person name="Marmeisse R."/>
            <person name="Melayah D."/>
            <person name="Montanini B."/>
            <person name="Muratet M."/>
            <person name="Nehls U."/>
            <person name="Niculita-Hirzel H."/>
            <person name="Oudot-Le Secq M.P."/>
            <person name="Peter M."/>
            <person name="Quesneville H."/>
            <person name="Rajashekar B."/>
            <person name="Reich M."/>
            <person name="Rouhier N."/>
            <person name="Schmutz J."/>
            <person name="Yin T."/>
            <person name="Chalot M."/>
            <person name="Henrissat B."/>
            <person name="Kuees U."/>
            <person name="Lucas S."/>
            <person name="Van de Peer Y."/>
            <person name="Podila G.K."/>
            <person name="Polle A."/>
            <person name="Pukkila P.J."/>
            <person name="Richardson P.M."/>
            <person name="Rouze P."/>
            <person name="Sanders I.R."/>
            <person name="Stajich J.E."/>
            <person name="Tunlid A."/>
            <person name="Tuskan G."/>
            <person name="Grigoriev I.V."/>
        </authorList>
    </citation>
    <scope>NUCLEOTIDE SEQUENCE [LARGE SCALE GENOMIC DNA]</scope>
    <source>
        <strain evidence="3">S238N-H82 / ATCC MYA-4686</strain>
    </source>
</reference>
<dbReference type="GO" id="GO:0005815">
    <property type="term" value="C:microtubule organizing center"/>
    <property type="evidence" value="ECO:0007669"/>
    <property type="project" value="TreeGrafter"/>
</dbReference>
<dbReference type="OrthoDB" id="420422at2759"/>
<dbReference type="SUPFAM" id="SSF52540">
    <property type="entry name" value="P-loop containing nucleoside triphosphate hydrolases"/>
    <property type="match status" value="1"/>
</dbReference>
<dbReference type="InterPro" id="IPR027417">
    <property type="entry name" value="P-loop_NTPase"/>
</dbReference>
<dbReference type="GO" id="GO:0000400">
    <property type="term" value="F:four-way junction DNA binding"/>
    <property type="evidence" value="ECO:0007669"/>
    <property type="project" value="TreeGrafter"/>
</dbReference>
<dbReference type="GO" id="GO:0000724">
    <property type="term" value="P:double-strand break repair via homologous recombination"/>
    <property type="evidence" value="ECO:0007669"/>
    <property type="project" value="InterPro"/>
</dbReference>
<dbReference type="GO" id="GO:0061982">
    <property type="term" value="P:meiosis I cell cycle process"/>
    <property type="evidence" value="ECO:0007669"/>
    <property type="project" value="UniProtKB-ARBA"/>
</dbReference>
<dbReference type="HOGENOM" id="CLU_060999_1_0_1"/>
<dbReference type="AlphaFoldDB" id="B0CQG4"/>
<dbReference type="PANTHER" id="PTHR46644:SF2">
    <property type="entry name" value="DNA REPAIR PROTEIN XRCC2"/>
    <property type="match status" value="1"/>
</dbReference>
<gene>
    <name evidence="2" type="ORF">LACBIDRAFT_300759</name>
</gene>
<dbReference type="EMBL" id="DS547091">
    <property type="protein sequence ID" value="EDR15639.1"/>
    <property type="molecule type" value="Genomic_DNA"/>
</dbReference>
<feature type="domain" description="RecA family profile 1" evidence="1">
    <location>
        <begin position="25"/>
        <end position="236"/>
    </location>
</feature>
<protein>
    <submittedName>
        <fullName evidence="2">Predicted protein</fullName>
    </submittedName>
</protein>
<evidence type="ECO:0000313" key="3">
    <source>
        <dbReference type="Proteomes" id="UP000001194"/>
    </source>
</evidence>
<dbReference type="InterPro" id="IPR020588">
    <property type="entry name" value="RecA_ATP-bd"/>
</dbReference>
<dbReference type="PROSITE" id="PS50162">
    <property type="entry name" value="RECA_2"/>
    <property type="match status" value="1"/>
</dbReference>
<dbReference type="GO" id="GO:0005657">
    <property type="term" value="C:replication fork"/>
    <property type="evidence" value="ECO:0007669"/>
    <property type="project" value="InterPro"/>
</dbReference>
<dbReference type="GO" id="GO:0005524">
    <property type="term" value="F:ATP binding"/>
    <property type="evidence" value="ECO:0007669"/>
    <property type="project" value="InterPro"/>
</dbReference>
<proteinExistence type="predicted"/>
<keyword evidence="3" id="KW-1185">Reference proteome</keyword>
<dbReference type="InterPro" id="IPR030547">
    <property type="entry name" value="XRCC2"/>
</dbReference>
<dbReference type="RefSeq" id="XP_001873847.1">
    <property type="nucleotide sequence ID" value="XM_001873812.1"/>
</dbReference>
<name>B0CQG4_LACBS</name>
<sequence>MDTRVLAEIRSESLIQLLSAVKYETAPPGSTLIPALDAHFFSAPFHHASPYSSLNRGDVIEIQGLPGSGKTHLLYFLLATCLLPSSHLFAPLGGWERVAYVLDMDQAFDIRRFKQLLSNRLTRLIPAHAVPLVAAKCLDRLHIFRPTSSNQLAATIAHLPKYHATHFRELDLGLIALDSVSTFCWRDRLTVEQLRSGPPLHDPRLNPNPLHHILSKLQEIRLSHGAITVMTNWGLVAQNKPLTGFFNQHLNPYPSPFVGSTKDFELFPLTHHITLSAEHPGKPSEETQIFHGAVRTSSANQVGKFTFHITENEILVSK</sequence>
<dbReference type="CDD" id="cd19490">
    <property type="entry name" value="XRCC2"/>
    <property type="match status" value="1"/>
</dbReference>
<organism evidence="3">
    <name type="scientific">Laccaria bicolor (strain S238N-H82 / ATCC MYA-4686)</name>
    <name type="common">Bicoloured deceiver</name>
    <name type="synonym">Laccaria laccata var. bicolor</name>
    <dbReference type="NCBI Taxonomy" id="486041"/>
    <lineage>
        <taxon>Eukaryota</taxon>
        <taxon>Fungi</taxon>
        <taxon>Dikarya</taxon>
        <taxon>Basidiomycota</taxon>
        <taxon>Agaricomycotina</taxon>
        <taxon>Agaricomycetes</taxon>
        <taxon>Agaricomycetidae</taxon>
        <taxon>Agaricales</taxon>
        <taxon>Agaricineae</taxon>
        <taxon>Hydnangiaceae</taxon>
        <taxon>Laccaria</taxon>
    </lineage>
</organism>
<dbReference type="GeneID" id="6069643"/>
<dbReference type="Gene3D" id="3.40.50.300">
    <property type="entry name" value="P-loop containing nucleotide triphosphate hydrolases"/>
    <property type="match status" value="1"/>
</dbReference>
<accession>B0CQG4</accession>
<dbReference type="GO" id="GO:0042148">
    <property type="term" value="P:DNA strand invasion"/>
    <property type="evidence" value="ECO:0007669"/>
    <property type="project" value="TreeGrafter"/>
</dbReference>
<dbReference type="InParanoid" id="B0CQG4"/>
<evidence type="ECO:0000313" key="2">
    <source>
        <dbReference type="EMBL" id="EDR15639.1"/>
    </source>
</evidence>
<dbReference type="PANTHER" id="PTHR46644">
    <property type="entry name" value="DNA REPAIR PROTEIN XRCC2"/>
    <property type="match status" value="1"/>
</dbReference>
<dbReference type="Proteomes" id="UP000001194">
    <property type="component" value="Unassembled WGS sequence"/>
</dbReference>
<evidence type="ECO:0000259" key="1">
    <source>
        <dbReference type="PROSITE" id="PS50162"/>
    </source>
</evidence>
<dbReference type="GO" id="GO:0033063">
    <property type="term" value="C:Rad51B-Rad51C-Rad51D-XRCC2 complex"/>
    <property type="evidence" value="ECO:0007669"/>
    <property type="project" value="InterPro"/>
</dbReference>
<dbReference type="KEGG" id="lbc:LACBIDRAFT_300759"/>
<dbReference type="GO" id="GO:0140664">
    <property type="term" value="F:ATP-dependent DNA damage sensor activity"/>
    <property type="evidence" value="ECO:0007669"/>
    <property type="project" value="InterPro"/>
</dbReference>
<dbReference type="STRING" id="486041.B0CQG4"/>